<dbReference type="EMBL" id="JACCJB010000009">
    <property type="protein sequence ID" value="KAF6223961.1"/>
    <property type="molecule type" value="Genomic_DNA"/>
</dbReference>
<dbReference type="Proteomes" id="UP000593566">
    <property type="component" value="Unassembled WGS sequence"/>
</dbReference>
<name>A0A8H6CIQ9_9LECA</name>
<evidence type="ECO:0000313" key="3">
    <source>
        <dbReference type="Proteomes" id="UP000593566"/>
    </source>
</evidence>
<feature type="region of interest" description="Disordered" evidence="1">
    <location>
        <begin position="149"/>
        <end position="232"/>
    </location>
</feature>
<dbReference type="GeneID" id="59338925"/>
<sequence>MRGRELKPLMLPQLVEARSKEEGNVAMDSSNATGPGSHLSRSSTLSEYPSPTTPTFSVRGHSRLPSSSSSAPSSPNMRESIEAFAPASRPLTDVKEEPQDKDEDYQMVNGIEEHRISEDDAFPNIPEQEWIISRAGGPHFSSAYDFEEDTLDSEFAPNPRAKRRRADSAPLSPIEGLTSRFGSRMPSLSRKWRSRKASPNASVPDRSQEPSLSRANSVRTTRSRAPSLTGSTMDAVETRGIQLPPTPTRSAYDESFEESHPTPIDVEKANAFEEGVVDHEAKPTTPLLPPIMTQIPAHIKDVPYQSPLHSPSVADPEASSVLNSPLPTPRIAGLPSPPLSSRPSISSFHRQRGLGPVSPSSEITPMLIENPNDRWADQLGHANFTIEPVPYRPEPSTLAAHKRLRADWDTARQEYLNHLQRTDEHYGATSKIYRLTEDKWAEIDAEWKRNADLCLSHAAETTETTMSLSQSDLVPEPFMTPILKIPSLNGPRSKGKFPTLGEEGIVGPMEQLPSMIQQPQRRKRKLAFFRWVQGVWPAGSAVFGRSVSSSS</sequence>
<accession>A0A8H6CIQ9</accession>
<feature type="compositionally biased region" description="Polar residues" evidence="1">
    <location>
        <begin position="27"/>
        <end position="56"/>
    </location>
</feature>
<comment type="caution">
    <text evidence="2">The sequence shown here is derived from an EMBL/GenBank/DDBJ whole genome shotgun (WGS) entry which is preliminary data.</text>
</comment>
<keyword evidence="3" id="KW-1185">Reference proteome</keyword>
<feature type="region of interest" description="Disordered" evidence="1">
    <location>
        <begin position="1"/>
        <end position="102"/>
    </location>
</feature>
<organism evidence="2 3">
    <name type="scientific">Letharia lupina</name>
    <dbReference type="NCBI Taxonomy" id="560253"/>
    <lineage>
        <taxon>Eukaryota</taxon>
        <taxon>Fungi</taxon>
        <taxon>Dikarya</taxon>
        <taxon>Ascomycota</taxon>
        <taxon>Pezizomycotina</taxon>
        <taxon>Lecanoromycetes</taxon>
        <taxon>OSLEUM clade</taxon>
        <taxon>Lecanoromycetidae</taxon>
        <taxon>Lecanorales</taxon>
        <taxon>Lecanorineae</taxon>
        <taxon>Parmeliaceae</taxon>
        <taxon>Letharia</taxon>
    </lineage>
</organism>
<proteinExistence type="predicted"/>
<feature type="compositionally biased region" description="Low complexity" evidence="1">
    <location>
        <begin position="57"/>
        <end position="78"/>
    </location>
</feature>
<gene>
    <name evidence="2" type="ORF">HO133_010535</name>
</gene>
<evidence type="ECO:0000313" key="2">
    <source>
        <dbReference type="EMBL" id="KAF6223961.1"/>
    </source>
</evidence>
<feature type="region of interest" description="Disordered" evidence="1">
    <location>
        <begin position="306"/>
        <end position="364"/>
    </location>
</feature>
<reference evidence="2 3" key="1">
    <citation type="journal article" date="2020" name="Genomics">
        <title>Complete, high-quality genomes from long-read metagenomic sequencing of two wolf lichen thalli reveals enigmatic genome architecture.</title>
        <authorList>
            <person name="McKenzie S.K."/>
            <person name="Walston R.F."/>
            <person name="Allen J.L."/>
        </authorList>
    </citation>
    <scope>NUCLEOTIDE SEQUENCE [LARGE SCALE GENOMIC DNA]</scope>
    <source>
        <strain evidence="2">WasteWater1</strain>
    </source>
</reference>
<dbReference type="AlphaFoldDB" id="A0A8H6CIQ9"/>
<evidence type="ECO:0008006" key="4">
    <source>
        <dbReference type="Google" id="ProtNLM"/>
    </source>
</evidence>
<evidence type="ECO:0000256" key="1">
    <source>
        <dbReference type="SAM" id="MobiDB-lite"/>
    </source>
</evidence>
<dbReference type="RefSeq" id="XP_037153021.1">
    <property type="nucleotide sequence ID" value="XM_037301387.1"/>
</dbReference>
<protein>
    <recommendedName>
        <fullName evidence="4">Only prolin and serin are matching in the corresponding protein</fullName>
    </recommendedName>
</protein>
<feature type="compositionally biased region" description="Polar residues" evidence="1">
    <location>
        <begin position="209"/>
        <end position="232"/>
    </location>
</feature>